<dbReference type="InterPro" id="IPR011060">
    <property type="entry name" value="RibuloseP-bd_barrel"/>
</dbReference>
<evidence type="ECO:0000256" key="7">
    <source>
        <dbReference type="ARBA" id="ARBA00049047"/>
    </source>
</evidence>
<protein>
    <recommendedName>
        <fullName evidence="8">Tryptophan synthase alpha chain</fullName>
        <ecNumber evidence="8">4.2.1.20</ecNumber>
    </recommendedName>
</protein>
<dbReference type="AlphaFoldDB" id="A0A1Z1MUT5"/>
<evidence type="ECO:0000256" key="3">
    <source>
        <dbReference type="ARBA" id="ARBA00022605"/>
    </source>
</evidence>
<reference evidence="10" key="1">
    <citation type="journal article" date="2017" name="J. Phycol.">
        <title>Analysis of chloroplast genomes and a supermatrix inform reclassification of the Rhodomelaceae (Rhodophyta).</title>
        <authorList>
            <person name="Diaz-Tapia P."/>
            <person name="Maggs C.A."/>
            <person name="West J.A."/>
            <person name="Verbruggen H."/>
        </authorList>
    </citation>
    <scope>NUCLEOTIDE SEQUENCE</scope>
    <source>
        <strain evidence="10">PD1823</strain>
    </source>
</reference>
<name>A0A1Z1MUT5_9FLOR</name>
<dbReference type="InterPro" id="IPR002028">
    <property type="entry name" value="Trp_synthase_suA"/>
</dbReference>
<dbReference type="SUPFAM" id="SSF51366">
    <property type="entry name" value="Ribulose-phoshate binding barrel"/>
    <property type="match status" value="1"/>
</dbReference>
<comment type="function">
    <text evidence="8">The alpha subunit is responsible for the aldol cleavage of indoleglycerol phosphate to indole and glyceraldehyde 3-phosphate.</text>
</comment>
<dbReference type="InterPro" id="IPR018204">
    <property type="entry name" value="Trp_synthase_alpha_AS"/>
</dbReference>
<proteinExistence type="inferred from homology"/>
<comment type="subcellular location">
    <subcellularLocation>
        <location evidence="8">Plastid</location>
        <location evidence="8">Chloroplast</location>
    </subcellularLocation>
</comment>
<dbReference type="HAMAP" id="MF_00131">
    <property type="entry name" value="Trp_synth_alpha"/>
    <property type="match status" value="1"/>
</dbReference>
<gene>
    <name evidence="8 10" type="primary">trpA</name>
</gene>
<dbReference type="PROSITE" id="PS00167">
    <property type="entry name" value="TRP_SYNTHASE_ALPHA"/>
    <property type="match status" value="1"/>
</dbReference>
<dbReference type="GO" id="GO:0004834">
    <property type="term" value="F:tryptophan synthase activity"/>
    <property type="evidence" value="ECO:0007669"/>
    <property type="project" value="UniProtKB-UniRule"/>
</dbReference>
<comment type="catalytic activity">
    <reaction evidence="7 8">
        <text>(1S,2R)-1-C-(indol-3-yl)glycerol 3-phosphate + L-serine = D-glyceraldehyde 3-phosphate + L-tryptophan + H2O</text>
        <dbReference type="Rhea" id="RHEA:10532"/>
        <dbReference type="ChEBI" id="CHEBI:15377"/>
        <dbReference type="ChEBI" id="CHEBI:33384"/>
        <dbReference type="ChEBI" id="CHEBI:57912"/>
        <dbReference type="ChEBI" id="CHEBI:58866"/>
        <dbReference type="ChEBI" id="CHEBI:59776"/>
        <dbReference type="EC" id="4.2.1.20"/>
    </reaction>
</comment>
<keyword evidence="3 8" id="KW-0028">Amino-acid biosynthesis</keyword>
<keyword evidence="4 8" id="KW-0822">Tryptophan biosynthesis</keyword>
<dbReference type="InterPro" id="IPR013785">
    <property type="entry name" value="Aldolase_TIM"/>
</dbReference>
<dbReference type="GO" id="GO:0005829">
    <property type="term" value="C:cytosol"/>
    <property type="evidence" value="ECO:0007669"/>
    <property type="project" value="TreeGrafter"/>
</dbReference>
<dbReference type="EMBL" id="MF101459">
    <property type="protein sequence ID" value="ARW69880.1"/>
    <property type="molecule type" value="Genomic_DNA"/>
</dbReference>
<geneLocation type="chloroplast" evidence="10"/>
<evidence type="ECO:0000256" key="8">
    <source>
        <dbReference type="HAMAP-Rule" id="MF_00131"/>
    </source>
</evidence>
<keyword evidence="10" id="KW-0934">Plastid</keyword>
<evidence type="ECO:0000256" key="4">
    <source>
        <dbReference type="ARBA" id="ARBA00022822"/>
    </source>
</evidence>
<dbReference type="NCBIfam" id="TIGR00262">
    <property type="entry name" value="trpA"/>
    <property type="match status" value="1"/>
</dbReference>
<dbReference type="PANTHER" id="PTHR43406:SF1">
    <property type="entry name" value="TRYPTOPHAN SYNTHASE ALPHA CHAIN, CHLOROPLASTIC"/>
    <property type="match status" value="1"/>
</dbReference>
<evidence type="ECO:0000313" key="10">
    <source>
        <dbReference type="EMBL" id="ARW69880.1"/>
    </source>
</evidence>
<sequence length="270" mass="29605">MNTISKILQKKRDNSIRALIPFVTAGYPNIDLSIEAILMLDKRGADIIELGIPYSDALADGPLIQEASRTALNNGIYVDEVLCILDKLLFKVNAAIVIFTYYNPILVRGLNCFISEISQRGVKGLIIPDLPIEEMDYLIDLCKHFNIELILFIAPTSSKDRINNIISKAPGCVYLVSSTGVTGIRNFVSNDMITTSNYIASKTDKLLMLGFGISLPNHISNISKSNCTIDGIVVGSAFTRILAGYTSNNDLAIIEQLGYLCEKMKQATCS</sequence>
<dbReference type="UniPathway" id="UPA00035">
    <property type="reaction ID" value="UER00044"/>
</dbReference>
<keyword evidence="5 8" id="KW-0057">Aromatic amino acid biosynthesis</keyword>
<organism evidence="10">
    <name type="scientific">Lophosiphonia teges</name>
    <dbReference type="NCBI Taxonomy" id="2007110"/>
    <lineage>
        <taxon>Eukaryota</taxon>
        <taxon>Rhodophyta</taxon>
        <taxon>Florideophyceae</taxon>
        <taxon>Rhodymeniophycidae</taxon>
        <taxon>Ceramiales</taxon>
        <taxon>Rhodomelaceae</taxon>
        <taxon>Polysiphonioideae</taxon>
        <taxon>Lophosiphonia</taxon>
    </lineage>
</organism>
<dbReference type="Pfam" id="PF00290">
    <property type="entry name" value="Trp_syntA"/>
    <property type="match status" value="1"/>
</dbReference>
<evidence type="ECO:0000256" key="6">
    <source>
        <dbReference type="ARBA" id="ARBA00023239"/>
    </source>
</evidence>
<evidence type="ECO:0000256" key="9">
    <source>
        <dbReference type="RuleBase" id="RU003662"/>
    </source>
</evidence>
<evidence type="ECO:0000256" key="2">
    <source>
        <dbReference type="ARBA" id="ARBA00011270"/>
    </source>
</evidence>
<comment type="pathway">
    <text evidence="1 8">Amino-acid biosynthesis; L-tryptophan biosynthesis; L-tryptophan from chorismate: step 5/5.</text>
</comment>
<dbReference type="GO" id="GO:0009507">
    <property type="term" value="C:chloroplast"/>
    <property type="evidence" value="ECO:0007669"/>
    <property type="project" value="UniProtKB-SubCell"/>
</dbReference>
<keyword evidence="10" id="KW-0150">Chloroplast</keyword>
<dbReference type="Gene3D" id="3.20.20.70">
    <property type="entry name" value="Aldolase class I"/>
    <property type="match status" value="1"/>
</dbReference>
<feature type="active site" description="Proton acceptor" evidence="8">
    <location>
        <position position="60"/>
    </location>
</feature>
<comment type="similarity">
    <text evidence="8 9">Belongs to the TrpA family.</text>
</comment>
<dbReference type="PANTHER" id="PTHR43406">
    <property type="entry name" value="TRYPTOPHAN SYNTHASE, ALPHA CHAIN"/>
    <property type="match status" value="1"/>
</dbReference>
<accession>A0A1Z1MUT5</accession>
<comment type="subunit">
    <text evidence="2 8">Tetramer of two alpha and two beta chains.</text>
</comment>
<feature type="active site" description="Proton acceptor" evidence="8">
    <location>
        <position position="49"/>
    </location>
</feature>
<evidence type="ECO:0000256" key="5">
    <source>
        <dbReference type="ARBA" id="ARBA00023141"/>
    </source>
</evidence>
<dbReference type="CDD" id="cd04724">
    <property type="entry name" value="Tryptophan_synthase_alpha"/>
    <property type="match status" value="1"/>
</dbReference>
<evidence type="ECO:0000256" key="1">
    <source>
        <dbReference type="ARBA" id="ARBA00004733"/>
    </source>
</evidence>
<dbReference type="EC" id="4.2.1.20" evidence="8"/>
<keyword evidence="6 8" id="KW-0456">Lyase</keyword>